<sequence length="614" mass="70078">MPIKDPRSYVQSKPLPISPQKGLKIQARSFEVYNPTDPSRSVVRSQNYLRRSAQLSSQGFRSVNYEPYHGIGDPFYLDHKKMILHALGQWEESQEWETSSSSDEDDSTADPLSIQQGQMTAAKFVLRRTRKDLNTLNKEVLKWRNTIRNVRLGHGLFDLIRQERIAKRVAAMADKQKKMEEARNTWQPPKRDSDSEEESDEDTVDMDFDRFSPLPDDNSTQIVPSRTKSTSRPKKKKGTIPRPFTPKHSNLCEIGDSSEDISKNALFRQLCVLNWILDAMNIEPGYTMSSIMTCWSHNEIGGLKIPLKRAQQEKQAETKWERFLSTPMPGKFKKFSSARGGRFPRPSLRHLSNPRTSLQSTSPTPSSSSSALNLVPGFGASVTSTTTSAVPREDTILEEASLSTTPLPMEAEDEAWVDTAQSRSMFKFLDEYYDSLPSETRVEEDGRQGPDASQSGNPNTASEAQEKSTNADKQAKKHRKKSREREKTPDKLALYDMQEALGVPRGLRADKVVKPKPSPELLEFHEKKPSNKYQMLSADLASRFKEVQDDKAMTLHDILEQMERERLAKCQSRFVSMQTHSNSVYRALEAMRREREKMLQKPNEEQMRRKIINS</sequence>
<organism evidence="2 3">
    <name type="scientific">Pomacea canaliculata</name>
    <name type="common">Golden apple snail</name>
    <dbReference type="NCBI Taxonomy" id="400727"/>
    <lineage>
        <taxon>Eukaryota</taxon>
        <taxon>Metazoa</taxon>
        <taxon>Spiralia</taxon>
        <taxon>Lophotrochozoa</taxon>
        <taxon>Mollusca</taxon>
        <taxon>Gastropoda</taxon>
        <taxon>Caenogastropoda</taxon>
        <taxon>Architaenioglossa</taxon>
        <taxon>Ampullarioidea</taxon>
        <taxon>Ampullariidae</taxon>
        <taxon>Pomacea</taxon>
    </lineage>
</organism>
<feature type="region of interest" description="Disordered" evidence="1">
    <location>
        <begin position="94"/>
        <end position="115"/>
    </location>
</feature>
<feature type="compositionally biased region" description="Acidic residues" evidence="1">
    <location>
        <begin position="194"/>
        <end position="206"/>
    </location>
</feature>
<name>A0A2T7PGY0_POMCA</name>
<feature type="compositionally biased region" description="Basic and acidic residues" evidence="1">
    <location>
        <begin position="174"/>
        <end position="193"/>
    </location>
</feature>
<feature type="compositionally biased region" description="Polar residues" evidence="1">
    <location>
        <begin position="451"/>
        <end position="463"/>
    </location>
</feature>
<dbReference type="EMBL" id="PZQS01000004">
    <property type="protein sequence ID" value="PVD32685.1"/>
    <property type="molecule type" value="Genomic_DNA"/>
</dbReference>
<evidence type="ECO:0000256" key="1">
    <source>
        <dbReference type="SAM" id="MobiDB-lite"/>
    </source>
</evidence>
<feature type="region of interest" description="Disordered" evidence="1">
    <location>
        <begin position="438"/>
        <end position="495"/>
    </location>
</feature>
<dbReference type="Proteomes" id="UP000245119">
    <property type="component" value="Linkage Group LG4"/>
</dbReference>
<comment type="caution">
    <text evidence="2">The sequence shown here is derived from an EMBL/GenBank/DDBJ whole genome shotgun (WGS) entry which is preliminary data.</text>
</comment>
<feature type="region of interest" description="Disordered" evidence="1">
    <location>
        <begin position="1"/>
        <end position="21"/>
    </location>
</feature>
<feature type="compositionally biased region" description="Basic and acidic residues" evidence="1">
    <location>
        <begin position="464"/>
        <end position="474"/>
    </location>
</feature>
<proteinExistence type="predicted"/>
<dbReference type="PANTHER" id="PTHR34754">
    <property type="entry name" value="COILED-COIL DOMAIN-CONTAINING PROTEIN 60"/>
    <property type="match status" value="1"/>
</dbReference>
<gene>
    <name evidence="2" type="ORF">C0Q70_08130</name>
</gene>
<feature type="region of interest" description="Disordered" evidence="1">
    <location>
        <begin position="331"/>
        <end position="372"/>
    </location>
</feature>
<keyword evidence="3" id="KW-1185">Reference proteome</keyword>
<dbReference type="OrthoDB" id="10017343at2759"/>
<dbReference type="STRING" id="400727.A0A2T7PGY0"/>
<dbReference type="InterPro" id="IPR031526">
    <property type="entry name" value="DUF4698"/>
</dbReference>
<feature type="compositionally biased region" description="Low complexity" evidence="1">
    <location>
        <begin position="360"/>
        <end position="370"/>
    </location>
</feature>
<feature type="region of interest" description="Disordered" evidence="1">
    <location>
        <begin position="171"/>
        <end position="251"/>
    </location>
</feature>
<reference evidence="2 3" key="1">
    <citation type="submission" date="2018-04" db="EMBL/GenBank/DDBJ databases">
        <title>The genome of golden apple snail Pomacea canaliculata provides insight into stress tolerance and invasive adaptation.</title>
        <authorList>
            <person name="Liu C."/>
            <person name="Liu B."/>
            <person name="Ren Y."/>
            <person name="Zhang Y."/>
            <person name="Wang H."/>
            <person name="Li S."/>
            <person name="Jiang F."/>
            <person name="Yin L."/>
            <person name="Zhang G."/>
            <person name="Qian W."/>
            <person name="Fan W."/>
        </authorList>
    </citation>
    <scope>NUCLEOTIDE SEQUENCE [LARGE SCALE GENOMIC DNA]</scope>
    <source>
        <strain evidence="2">SZHN2017</strain>
        <tissue evidence="2">Muscle</tissue>
    </source>
</reference>
<evidence type="ECO:0000313" key="2">
    <source>
        <dbReference type="EMBL" id="PVD32685.1"/>
    </source>
</evidence>
<accession>A0A2T7PGY0</accession>
<evidence type="ECO:0000313" key="3">
    <source>
        <dbReference type="Proteomes" id="UP000245119"/>
    </source>
</evidence>
<dbReference type="AlphaFoldDB" id="A0A2T7PGY0"/>
<protein>
    <submittedName>
        <fullName evidence="2">Uncharacterized protein</fullName>
    </submittedName>
</protein>
<feature type="compositionally biased region" description="Basic residues" evidence="1">
    <location>
        <begin position="229"/>
        <end position="239"/>
    </location>
</feature>
<dbReference type="PANTHER" id="PTHR34754:SF1">
    <property type="entry name" value="COILED-COIL DOMAIN-CONTAINING PROTEIN 60"/>
    <property type="match status" value="1"/>
</dbReference>
<dbReference type="Pfam" id="PF15769">
    <property type="entry name" value="DUF4698"/>
    <property type="match status" value="1"/>
</dbReference>